<dbReference type="PROSITE" id="PS50893">
    <property type="entry name" value="ABC_TRANSPORTER_2"/>
    <property type="match status" value="1"/>
</dbReference>
<dbReference type="InterPro" id="IPR003593">
    <property type="entry name" value="AAA+_ATPase"/>
</dbReference>
<dbReference type="GO" id="GO:0005524">
    <property type="term" value="F:ATP binding"/>
    <property type="evidence" value="ECO:0007669"/>
    <property type="project" value="UniProtKB-KW"/>
</dbReference>
<keyword evidence="6" id="KW-1185">Reference proteome</keyword>
<sequence>MNDGPTSAVAVRKLCKTYAGATRPVLSDVDITVEERELVCIVGHSGTGKSTLLRAIAGLTSATGEVSVNGRKVDGPPADLAVVFQDYGRSLLPWMRVRENVELPLRRTTGKTERRQRAESALESVGLEGRGDLYPWEMSGGMQQRAAIARALAFEPRVLLMDEPFASVDAQTRADLEDLTMKVQREFGMTVVIVTHDVDEAVYMSNKVIVLGGAPASVTATVPVALPDSRDQLSTKSSELFGSLRMDVLRRIRPDLAGPAVSVA</sequence>
<name>A0ABT4MKL8_9NOCA</name>
<dbReference type="Gene3D" id="3.40.50.300">
    <property type="entry name" value="P-loop containing nucleotide triphosphate hydrolases"/>
    <property type="match status" value="1"/>
</dbReference>
<dbReference type="PANTHER" id="PTHR42788:SF13">
    <property type="entry name" value="ALIPHATIC SULFONATES IMPORT ATP-BINDING PROTEIN SSUB"/>
    <property type="match status" value="1"/>
</dbReference>
<dbReference type="InterPro" id="IPR003439">
    <property type="entry name" value="ABC_transporter-like_ATP-bd"/>
</dbReference>
<dbReference type="Proteomes" id="UP001081071">
    <property type="component" value="Unassembled WGS sequence"/>
</dbReference>
<dbReference type="Pfam" id="PF00005">
    <property type="entry name" value="ABC_tran"/>
    <property type="match status" value="1"/>
</dbReference>
<evidence type="ECO:0000256" key="2">
    <source>
        <dbReference type="ARBA" id="ARBA00022741"/>
    </source>
</evidence>
<evidence type="ECO:0000313" key="6">
    <source>
        <dbReference type="Proteomes" id="UP001081071"/>
    </source>
</evidence>
<dbReference type="RefSeq" id="WP_269608002.1">
    <property type="nucleotide sequence ID" value="NZ_JAPWIJ010000012.1"/>
</dbReference>
<dbReference type="EMBL" id="JAPWIJ010000012">
    <property type="protein sequence ID" value="MCZ4521547.1"/>
    <property type="molecule type" value="Genomic_DNA"/>
</dbReference>
<reference evidence="5" key="1">
    <citation type="submission" date="2022-12" db="EMBL/GenBank/DDBJ databases">
        <authorList>
            <person name="Krivoruchko A.V."/>
            <person name="Elkin A."/>
        </authorList>
    </citation>
    <scope>NUCLEOTIDE SEQUENCE</scope>
    <source>
        <strain evidence="5">IEGM 1391</strain>
    </source>
</reference>
<dbReference type="SMART" id="SM00382">
    <property type="entry name" value="AAA"/>
    <property type="match status" value="1"/>
</dbReference>
<evidence type="ECO:0000256" key="1">
    <source>
        <dbReference type="ARBA" id="ARBA00022448"/>
    </source>
</evidence>
<dbReference type="InterPro" id="IPR050166">
    <property type="entry name" value="ABC_transporter_ATP-bind"/>
</dbReference>
<keyword evidence="1" id="KW-0813">Transport</keyword>
<organism evidence="5 6">
    <name type="scientific">Rhodococcus ruber</name>
    <dbReference type="NCBI Taxonomy" id="1830"/>
    <lineage>
        <taxon>Bacteria</taxon>
        <taxon>Bacillati</taxon>
        <taxon>Actinomycetota</taxon>
        <taxon>Actinomycetes</taxon>
        <taxon>Mycobacteriales</taxon>
        <taxon>Nocardiaceae</taxon>
        <taxon>Rhodococcus</taxon>
    </lineage>
</organism>
<keyword evidence="2" id="KW-0547">Nucleotide-binding</keyword>
<feature type="domain" description="ABC transporter" evidence="4">
    <location>
        <begin position="9"/>
        <end position="238"/>
    </location>
</feature>
<keyword evidence="3 5" id="KW-0067">ATP-binding</keyword>
<accession>A0ABT4MKL8</accession>
<protein>
    <submittedName>
        <fullName evidence="5">ABC transporter ATP-binding protein</fullName>
    </submittedName>
</protein>
<proteinExistence type="predicted"/>
<dbReference type="PROSITE" id="PS00211">
    <property type="entry name" value="ABC_TRANSPORTER_1"/>
    <property type="match status" value="1"/>
</dbReference>
<dbReference type="SUPFAM" id="SSF52540">
    <property type="entry name" value="P-loop containing nucleoside triphosphate hydrolases"/>
    <property type="match status" value="1"/>
</dbReference>
<dbReference type="PANTHER" id="PTHR42788">
    <property type="entry name" value="TAURINE IMPORT ATP-BINDING PROTEIN-RELATED"/>
    <property type="match status" value="1"/>
</dbReference>
<dbReference type="InterPro" id="IPR017871">
    <property type="entry name" value="ABC_transporter-like_CS"/>
</dbReference>
<gene>
    <name evidence="5" type="ORF">O4220_23765</name>
</gene>
<comment type="caution">
    <text evidence="5">The sequence shown here is derived from an EMBL/GenBank/DDBJ whole genome shotgun (WGS) entry which is preliminary data.</text>
</comment>
<dbReference type="InterPro" id="IPR027417">
    <property type="entry name" value="P-loop_NTPase"/>
</dbReference>
<evidence type="ECO:0000313" key="5">
    <source>
        <dbReference type="EMBL" id="MCZ4521547.1"/>
    </source>
</evidence>
<evidence type="ECO:0000256" key="3">
    <source>
        <dbReference type="ARBA" id="ARBA00022840"/>
    </source>
</evidence>
<dbReference type="CDD" id="cd03293">
    <property type="entry name" value="ABC_NrtD_SsuB_transporters"/>
    <property type="match status" value="1"/>
</dbReference>
<evidence type="ECO:0000259" key="4">
    <source>
        <dbReference type="PROSITE" id="PS50893"/>
    </source>
</evidence>